<evidence type="ECO:0000313" key="2">
    <source>
        <dbReference type="EMBL" id="GAA4821912.1"/>
    </source>
</evidence>
<gene>
    <name evidence="2" type="ORF">GCM10023220_63870</name>
</gene>
<dbReference type="RefSeq" id="WP_345624161.1">
    <property type="nucleotide sequence ID" value="NZ_BAABIG010000084.1"/>
</dbReference>
<dbReference type="EMBL" id="BAABIG010000084">
    <property type="protein sequence ID" value="GAA4821912.1"/>
    <property type="molecule type" value="Genomic_DNA"/>
</dbReference>
<dbReference type="Proteomes" id="UP001501265">
    <property type="component" value="Unassembled WGS sequence"/>
</dbReference>
<reference evidence="3" key="1">
    <citation type="journal article" date="2019" name="Int. J. Syst. Evol. Microbiol.">
        <title>The Global Catalogue of Microorganisms (GCM) 10K type strain sequencing project: providing services to taxonomists for standard genome sequencing and annotation.</title>
        <authorList>
            <consortium name="The Broad Institute Genomics Platform"/>
            <consortium name="The Broad Institute Genome Sequencing Center for Infectious Disease"/>
            <person name="Wu L."/>
            <person name="Ma J."/>
        </authorList>
    </citation>
    <scope>NUCLEOTIDE SEQUENCE [LARGE SCALE GENOMIC DNA]</scope>
    <source>
        <strain evidence="3">JCM 18081</strain>
    </source>
</reference>
<name>A0ABP9CY98_9ACTN</name>
<dbReference type="InterPro" id="IPR007278">
    <property type="entry name" value="DUF397"/>
</dbReference>
<keyword evidence="3" id="KW-1185">Reference proteome</keyword>
<dbReference type="Pfam" id="PF04149">
    <property type="entry name" value="DUF397"/>
    <property type="match status" value="1"/>
</dbReference>
<feature type="domain" description="DUF397" evidence="1">
    <location>
        <begin position="6"/>
        <end position="57"/>
    </location>
</feature>
<organism evidence="2 3">
    <name type="scientific">Streptomyces ziwulingensis</name>
    <dbReference type="NCBI Taxonomy" id="1045501"/>
    <lineage>
        <taxon>Bacteria</taxon>
        <taxon>Bacillati</taxon>
        <taxon>Actinomycetota</taxon>
        <taxon>Actinomycetes</taxon>
        <taxon>Kitasatosporales</taxon>
        <taxon>Streptomycetaceae</taxon>
        <taxon>Streptomyces</taxon>
    </lineage>
</organism>
<evidence type="ECO:0000259" key="1">
    <source>
        <dbReference type="Pfam" id="PF04149"/>
    </source>
</evidence>
<protein>
    <submittedName>
        <fullName evidence="2">DUF397 domain-containing protein</fullName>
    </submittedName>
</protein>
<comment type="caution">
    <text evidence="2">The sequence shown here is derived from an EMBL/GenBank/DDBJ whole genome shotgun (WGS) entry which is preliminary data.</text>
</comment>
<accession>A0ABP9CY98</accession>
<evidence type="ECO:0000313" key="3">
    <source>
        <dbReference type="Proteomes" id="UP001501265"/>
    </source>
</evidence>
<sequence>MSTPPWIKSSYSNGAGGECVECARLPQGTLVRDSKRADGPALAVPGRAWGSFVDALRRGELV</sequence>
<proteinExistence type="predicted"/>